<dbReference type="GO" id="GO:0000976">
    <property type="term" value="F:transcription cis-regulatory region binding"/>
    <property type="evidence" value="ECO:0007669"/>
    <property type="project" value="TreeGrafter"/>
</dbReference>
<dbReference type="GO" id="GO:0005634">
    <property type="term" value="C:nucleus"/>
    <property type="evidence" value="ECO:0007669"/>
    <property type="project" value="UniProtKB-SubCell"/>
</dbReference>
<gene>
    <name evidence="3" type="ORF">D0Z07_2894</name>
</gene>
<dbReference type="OrthoDB" id="4525710at2759"/>
<dbReference type="PANTHER" id="PTHR37534">
    <property type="entry name" value="TRANSCRIPTIONAL ACTIVATOR PROTEIN UGA3"/>
    <property type="match status" value="1"/>
</dbReference>
<dbReference type="GO" id="GO:0045944">
    <property type="term" value="P:positive regulation of transcription by RNA polymerase II"/>
    <property type="evidence" value="ECO:0007669"/>
    <property type="project" value="TreeGrafter"/>
</dbReference>
<evidence type="ECO:0000256" key="2">
    <source>
        <dbReference type="ARBA" id="ARBA00023242"/>
    </source>
</evidence>
<evidence type="ECO:0000313" key="4">
    <source>
        <dbReference type="Proteomes" id="UP000785200"/>
    </source>
</evidence>
<evidence type="ECO:0000313" key="3">
    <source>
        <dbReference type="EMBL" id="KAG0650412.1"/>
    </source>
</evidence>
<dbReference type="PANTHER" id="PTHR37534:SF2">
    <property type="entry name" value="N-ACETYLTRANSFERASE DOMAIN-CONTAINING PROTEIN"/>
    <property type="match status" value="1"/>
</dbReference>
<dbReference type="GO" id="GO:0003700">
    <property type="term" value="F:DNA-binding transcription factor activity"/>
    <property type="evidence" value="ECO:0007669"/>
    <property type="project" value="TreeGrafter"/>
</dbReference>
<proteinExistence type="predicted"/>
<reference evidence="3" key="1">
    <citation type="submission" date="2019-07" db="EMBL/GenBank/DDBJ databases">
        <title>Hyphodiscus hymeniophilus genome sequencing and assembly.</title>
        <authorList>
            <person name="Kramer G."/>
            <person name="Nodwell J."/>
        </authorList>
    </citation>
    <scope>NUCLEOTIDE SEQUENCE</scope>
    <source>
        <strain evidence="3">ATCC 34498</strain>
    </source>
</reference>
<keyword evidence="4" id="KW-1185">Reference proteome</keyword>
<protein>
    <submittedName>
        <fullName evidence="3">Uncharacterized protein</fullName>
    </submittedName>
</protein>
<dbReference type="Proteomes" id="UP000785200">
    <property type="component" value="Unassembled WGS sequence"/>
</dbReference>
<dbReference type="InterPro" id="IPR021858">
    <property type="entry name" value="Fun_TF"/>
</dbReference>
<organism evidence="3 4">
    <name type="scientific">Hyphodiscus hymeniophilus</name>
    <dbReference type="NCBI Taxonomy" id="353542"/>
    <lineage>
        <taxon>Eukaryota</taxon>
        <taxon>Fungi</taxon>
        <taxon>Dikarya</taxon>
        <taxon>Ascomycota</taxon>
        <taxon>Pezizomycotina</taxon>
        <taxon>Leotiomycetes</taxon>
        <taxon>Helotiales</taxon>
        <taxon>Hyphodiscaceae</taxon>
        <taxon>Hyphodiscus</taxon>
    </lineage>
</organism>
<comment type="subcellular location">
    <subcellularLocation>
        <location evidence="1">Nucleus</location>
    </subcellularLocation>
</comment>
<dbReference type="Pfam" id="PF11951">
    <property type="entry name" value="Fungal_trans_2"/>
    <property type="match status" value="1"/>
</dbReference>
<dbReference type="EMBL" id="VNKQ01000006">
    <property type="protein sequence ID" value="KAG0650412.1"/>
    <property type="molecule type" value="Genomic_DNA"/>
</dbReference>
<comment type="caution">
    <text evidence="3">The sequence shown here is derived from an EMBL/GenBank/DDBJ whole genome shotgun (WGS) entry which is preliminary data.</text>
</comment>
<dbReference type="AlphaFoldDB" id="A0A9P7AYN7"/>
<accession>A0A9P7AYN7</accession>
<sequence>MRYFVENLARWFDLCDYERHFALIVPKRAATCPMLLNAILAVSARHLSFLGRSDICDLSDFVRYQEQCLYHFIPSLNDSEAILDENILAATVILRYLEEVDVPLFTSETQHHLIGTRIFIRAQGEALVAGGLRQAAFWVAIRQEIYMALVNQRSVQPGFHLPPFSFDHSFSPADDCVWANRIVMHCADILRFCFGDDQANIEARHDTLSTWTRKWSRCRPESFSPTFYRAPDKSKKLVFPEIWYLEQCHVIATQHLNFCKILLAINNPKLRRLGSGSGHLWREVQVWTSLCHLVVYDLIENFGNYKLSDMLRMKSALESSNYAV</sequence>
<evidence type="ECO:0000256" key="1">
    <source>
        <dbReference type="ARBA" id="ARBA00004123"/>
    </source>
</evidence>
<name>A0A9P7AYN7_9HELO</name>
<keyword evidence="2" id="KW-0539">Nucleus</keyword>